<evidence type="ECO:0000313" key="1">
    <source>
        <dbReference type="EMBL" id="KAK2156748.1"/>
    </source>
</evidence>
<protein>
    <submittedName>
        <fullName evidence="1">Uncharacterized protein</fullName>
    </submittedName>
</protein>
<gene>
    <name evidence="1" type="ORF">LSH36_206g04048</name>
</gene>
<dbReference type="EMBL" id="JAODUP010000206">
    <property type="protein sequence ID" value="KAK2156748.1"/>
    <property type="molecule type" value="Genomic_DNA"/>
</dbReference>
<proteinExistence type="predicted"/>
<organism evidence="1 2">
    <name type="scientific">Paralvinella palmiformis</name>
    <dbReference type="NCBI Taxonomy" id="53620"/>
    <lineage>
        <taxon>Eukaryota</taxon>
        <taxon>Metazoa</taxon>
        <taxon>Spiralia</taxon>
        <taxon>Lophotrochozoa</taxon>
        <taxon>Annelida</taxon>
        <taxon>Polychaeta</taxon>
        <taxon>Sedentaria</taxon>
        <taxon>Canalipalpata</taxon>
        <taxon>Terebellida</taxon>
        <taxon>Terebelliformia</taxon>
        <taxon>Alvinellidae</taxon>
        <taxon>Paralvinella</taxon>
    </lineage>
</organism>
<name>A0AAD9JQH3_9ANNE</name>
<evidence type="ECO:0000313" key="2">
    <source>
        <dbReference type="Proteomes" id="UP001208570"/>
    </source>
</evidence>
<comment type="caution">
    <text evidence="1">The sequence shown here is derived from an EMBL/GenBank/DDBJ whole genome shotgun (WGS) entry which is preliminary data.</text>
</comment>
<feature type="non-terminal residue" evidence="1">
    <location>
        <position position="1"/>
    </location>
</feature>
<reference evidence="1" key="1">
    <citation type="journal article" date="2023" name="Mol. Biol. Evol.">
        <title>Third-Generation Sequencing Reveals the Adaptive Role of the Epigenome in Three Deep-Sea Polychaetes.</title>
        <authorList>
            <person name="Perez M."/>
            <person name="Aroh O."/>
            <person name="Sun Y."/>
            <person name="Lan Y."/>
            <person name="Juniper S.K."/>
            <person name="Young C.R."/>
            <person name="Angers B."/>
            <person name="Qian P.Y."/>
        </authorList>
    </citation>
    <scope>NUCLEOTIDE SEQUENCE</scope>
    <source>
        <strain evidence="1">P08H-3</strain>
    </source>
</reference>
<keyword evidence="2" id="KW-1185">Reference proteome</keyword>
<dbReference type="AlphaFoldDB" id="A0AAD9JQH3"/>
<accession>A0AAD9JQH3</accession>
<sequence>PNVNSQEFIFKYDSLLSRINDENADLIIGTDQNLNYLNIHTNNATDLLNKFLSVGVVPTISQPTRITHTSATLIDNLYIRINKLFKTLSGISSVDLYDHFHNIYLYGQED</sequence>
<dbReference type="Proteomes" id="UP001208570">
    <property type="component" value="Unassembled WGS sequence"/>
</dbReference>